<dbReference type="EMBL" id="JABBWM010000313">
    <property type="protein sequence ID" value="KAG2082844.1"/>
    <property type="molecule type" value="Genomic_DNA"/>
</dbReference>
<dbReference type="RefSeq" id="XP_041284346.1">
    <property type="nucleotide sequence ID" value="XM_041439427.1"/>
</dbReference>
<feature type="transmembrane region" description="Helical" evidence="2">
    <location>
        <begin position="123"/>
        <end position="141"/>
    </location>
</feature>
<feature type="transmembrane region" description="Helical" evidence="2">
    <location>
        <begin position="30"/>
        <end position="56"/>
    </location>
</feature>
<feature type="transmembrane region" description="Helical" evidence="2">
    <location>
        <begin position="147"/>
        <end position="169"/>
    </location>
</feature>
<evidence type="ECO:0000256" key="1">
    <source>
        <dbReference type="SAM" id="MobiDB-lite"/>
    </source>
</evidence>
<sequence length="337" mass="36940">MIEAAYKGCISRVHVIHSALINSPMAINRMFITAALLESILYGVNCVLFGVCMYALLSAPKQLHWILNTLLCVFHISIATAHNILSLLIFLEAFTNPAIVSIPGGTIIYLFKSTPFTETMAGLFLLNGFALNLLLIWRLYVVWNCRWILAFVLLILEAAQFATGVANLVMLITNRIFSNTAIALGNTSCACDLALTISVTSGIAYRLWLASRDVSGLTSHNFYKTAIYTVIGSGAIYTSSIVVVCALYQSKSNAFSVAINVATQISTLTPLLIIASVSFGLMHSAYHEPSTFTEPTFTRPIQVTITQETRTHPIYTMDSSTESTEKTQSVRAYHDDV</sequence>
<gene>
    <name evidence="3" type="ORF">F5147DRAFT_734150</name>
</gene>
<evidence type="ECO:0000313" key="4">
    <source>
        <dbReference type="Proteomes" id="UP000823399"/>
    </source>
</evidence>
<accession>A0A9P7EQ92</accession>
<keyword evidence="2" id="KW-1133">Transmembrane helix</keyword>
<proteinExistence type="predicted"/>
<dbReference type="Proteomes" id="UP000823399">
    <property type="component" value="Unassembled WGS sequence"/>
</dbReference>
<evidence type="ECO:0000313" key="3">
    <source>
        <dbReference type="EMBL" id="KAG2082844.1"/>
    </source>
</evidence>
<dbReference type="GeneID" id="64701686"/>
<feature type="region of interest" description="Disordered" evidence="1">
    <location>
        <begin position="318"/>
        <end position="337"/>
    </location>
</feature>
<feature type="transmembrane region" description="Helical" evidence="2">
    <location>
        <begin position="63"/>
        <end position="81"/>
    </location>
</feature>
<name>A0A9P7EQ92_9AGAM</name>
<feature type="transmembrane region" description="Helical" evidence="2">
    <location>
        <begin position="225"/>
        <end position="248"/>
    </location>
</feature>
<protein>
    <submittedName>
        <fullName evidence="3">Uncharacterized protein</fullName>
    </submittedName>
</protein>
<reference evidence="3" key="1">
    <citation type="journal article" date="2020" name="New Phytol.">
        <title>Comparative genomics reveals dynamic genome evolution in host specialist ectomycorrhizal fungi.</title>
        <authorList>
            <person name="Lofgren L.A."/>
            <person name="Nguyen N.H."/>
            <person name="Vilgalys R."/>
            <person name="Ruytinx J."/>
            <person name="Liao H.L."/>
            <person name="Branco S."/>
            <person name="Kuo A."/>
            <person name="LaButti K."/>
            <person name="Lipzen A."/>
            <person name="Andreopoulos W."/>
            <person name="Pangilinan J."/>
            <person name="Riley R."/>
            <person name="Hundley H."/>
            <person name="Na H."/>
            <person name="Barry K."/>
            <person name="Grigoriev I.V."/>
            <person name="Stajich J.E."/>
            <person name="Kennedy P.G."/>
        </authorList>
    </citation>
    <scope>NUCLEOTIDE SEQUENCE</scope>
    <source>
        <strain evidence="3">FC423</strain>
    </source>
</reference>
<evidence type="ECO:0000256" key="2">
    <source>
        <dbReference type="SAM" id="Phobius"/>
    </source>
</evidence>
<dbReference type="AlphaFoldDB" id="A0A9P7EQ92"/>
<dbReference type="OrthoDB" id="3357408at2759"/>
<organism evidence="3 4">
    <name type="scientific">Suillus discolor</name>
    <dbReference type="NCBI Taxonomy" id="1912936"/>
    <lineage>
        <taxon>Eukaryota</taxon>
        <taxon>Fungi</taxon>
        <taxon>Dikarya</taxon>
        <taxon>Basidiomycota</taxon>
        <taxon>Agaricomycotina</taxon>
        <taxon>Agaricomycetes</taxon>
        <taxon>Agaricomycetidae</taxon>
        <taxon>Boletales</taxon>
        <taxon>Suillineae</taxon>
        <taxon>Suillaceae</taxon>
        <taxon>Suillus</taxon>
    </lineage>
</organism>
<feature type="transmembrane region" description="Helical" evidence="2">
    <location>
        <begin position="87"/>
        <end position="111"/>
    </location>
</feature>
<keyword evidence="2" id="KW-0812">Transmembrane</keyword>
<comment type="caution">
    <text evidence="3">The sequence shown here is derived from an EMBL/GenBank/DDBJ whole genome shotgun (WGS) entry which is preliminary data.</text>
</comment>
<keyword evidence="2" id="KW-0472">Membrane</keyword>
<feature type="compositionally biased region" description="Polar residues" evidence="1">
    <location>
        <begin position="318"/>
        <end position="330"/>
    </location>
</feature>
<keyword evidence="4" id="KW-1185">Reference proteome</keyword>